<evidence type="ECO:0000313" key="7">
    <source>
        <dbReference type="Proteomes" id="UP001185092"/>
    </source>
</evidence>
<name>A0AAE3XIZ1_9BACT</name>
<dbReference type="InterPro" id="IPR012939">
    <property type="entry name" value="Glyco_hydro_92"/>
</dbReference>
<comment type="caution">
    <text evidence="6">The sequence shown here is derived from an EMBL/GenBank/DDBJ whole genome shotgun (WGS) entry which is preliminary data.</text>
</comment>
<protein>
    <submittedName>
        <fullName evidence="6">Alpha-1,2-mannosidase</fullName>
    </submittedName>
</protein>
<dbReference type="Gene3D" id="2.70.98.10">
    <property type="match status" value="1"/>
</dbReference>
<evidence type="ECO:0000256" key="1">
    <source>
        <dbReference type="ARBA" id="ARBA00001913"/>
    </source>
</evidence>
<dbReference type="PANTHER" id="PTHR12143:SF39">
    <property type="entry name" value="SECRETED PROTEIN"/>
    <property type="match status" value="1"/>
</dbReference>
<evidence type="ECO:0000256" key="2">
    <source>
        <dbReference type="ARBA" id="ARBA00011245"/>
    </source>
</evidence>
<feature type="domain" description="Glycosyl hydrolase family 92 N-terminal" evidence="5">
    <location>
        <begin position="35"/>
        <end position="269"/>
    </location>
</feature>
<comment type="cofactor">
    <cofactor evidence="1">
        <name>Ca(2+)</name>
        <dbReference type="ChEBI" id="CHEBI:29108"/>
    </cofactor>
</comment>
<feature type="domain" description="Glycosyl hydrolase family 92" evidence="4">
    <location>
        <begin position="275"/>
        <end position="736"/>
    </location>
</feature>
<gene>
    <name evidence="6" type="ORF">HNQ88_001648</name>
</gene>
<dbReference type="InterPro" id="IPR005887">
    <property type="entry name" value="GH92_a_mannosidase_put"/>
</dbReference>
<evidence type="ECO:0000259" key="5">
    <source>
        <dbReference type="Pfam" id="PF17678"/>
    </source>
</evidence>
<dbReference type="InterPro" id="IPR008928">
    <property type="entry name" value="6-hairpin_glycosidase_sf"/>
</dbReference>
<dbReference type="AlphaFoldDB" id="A0AAE3XIZ1"/>
<dbReference type="GO" id="GO:0006516">
    <property type="term" value="P:glycoprotein catabolic process"/>
    <property type="evidence" value="ECO:0007669"/>
    <property type="project" value="TreeGrafter"/>
</dbReference>
<dbReference type="Gene3D" id="1.20.1050.60">
    <property type="entry name" value="alpha-1,2-mannosidase"/>
    <property type="match status" value="1"/>
</dbReference>
<dbReference type="PROSITE" id="PS51257">
    <property type="entry name" value="PROKAR_LIPOPROTEIN"/>
    <property type="match status" value="1"/>
</dbReference>
<sequence>MSNRLLLLSLTLLAIVSCKSPQSVEKSQPRDLTKYVNPLVGTDGHGHTHPSAMIPFGAVQVGPSNFNNGWDWCSGYHYTDSSIAGFSHLHLSGTGIGDLGDVLIMPTVGDNGMNKGEIANPDTGFRSRFTHDREVAEPGYYSVDLLDYNIKAEMTATQRVAYHKYTFPKSDESNIIIDLRDGIGWDLAKDTYIKVLDDKTIEGYRHSTGWANEQNVYFVAQFSKSFEKANLYSDTVFQNNHELKDQFVKAKFDFNTQDGETIDIKVGISAVSIENARKNIDAEIPHWSFEQTRQEAKDIWNEELSRIEATHSDEERLRTFYTAMYHAFLAPMTFNDIDGKYRGSDREIHNGEFTNYTTFSLWDTYRASHPLFTIVQREKVDDFINSMLAQYDETGLLPVWSLMGNETNTMIGYHAVPVIVDAYLKGFRGFDVDKAYKAIKASALQDERGLKYIKEIGYIPAEKEIESVAKALEYAIDDFGIAQMAKALGEEEDYKIFSQRAKAYQHYFDENTGFMRGKMADGSWRTPFDPVKSSHRDDDYCEGNAWQYTWLVPHDVKGLIELFGSDEAFVTKLDSLFIIDSGLLEGSSPDITGLIGQYAQGNEPSHHVAYLYNYAGKAYKTQEMTRRIMSTFFDDTPHGLPGNEDCGQMSAWYVFSSMGFYPVNPMSGIYALGSPEMEHVSIPLENGNTFEMTAHDNSAKNIYIQSAKLNGVEYNNSFITHEQIMNGGKLELFMGPKPNTAWATNTENRPFFNQK</sequence>
<dbReference type="InterPro" id="IPR050883">
    <property type="entry name" value="PNGase"/>
</dbReference>
<dbReference type="InterPro" id="IPR041371">
    <property type="entry name" value="GH92_N"/>
</dbReference>
<dbReference type="Proteomes" id="UP001185092">
    <property type="component" value="Unassembled WGS sequence"/>
</dbReference>
<keyword evidence="7" id="KW-1185">Reference proteome</keyword>
<dbReference type="Pfam" id="PF17678">
    <property type="entry name" value="Glyco_hydro_92N"/>
    <property type="match status" value="1"/>
</dbReference>
<dbReference type="Gene3D" id="3.30.2080.10">
    <property type="entry name" value="GH92 mannosidase domain"/>
    <property type="match status" value="1"/>
</dbReference>
<dbReference type="FunFam" id="3.30.2080.10:FF:000001">
    <property type="entry name" value="Alpha-1,2-mannosidase subfamily"/>
    <property type="match status" value="1"/>
</dbReference>
<evidence type="ECO:0000259" key="4">
    <source>
        <dbReference type="Pfam" id="PF07971"/>
    </source>
</evidence>
<dbReference type="SUPFAM" id="SSF48208">
    <property type="entry name" value="Six-hairpin glycosidases"/>
    <property type="match status" value="1"/>
</dbReference>
<dbReference type="RefSeq" id="WP_309938117.1">
    <property type="nucleotide sequence ID" value="NZ_AP025305.1"/>
</dbReference>
<dbReference type="PANTHER" id="PTHR12143">
    <property type="entry name" value="PEPTIDE N-GLYCANASE PNGASE -RELATED"/>
    <property type="match status" value="1"/>
</dbReference>
<dbReference type="GO" id="GO:0005829">
    <property type="term" value="C:cytosol"/>
    <property type="evidence" value="ECO:0007669"/>
    <property type="project" value="TreeGrafter"/>
</dbReference>
<dbReference type="Pfam" id="PF07971">
    <property type="entry name" value="Glyco_hydro_92"/>
    <property type="match status" value="1"/>
</dbReference>
<dbReference type="Gene3D" id="1.20.1610.10">
    <property type="entry name" value="alpha-1,2-mannosidases domains"/>
    <property type="match status" value="1"/>
</dbReference>
<dbReference type="GO" id="GO:0030246">
    <property type="term" value="F:carbohydrate binding"/>
    <property type="evidence" value="ECO:0007669"/>
    <property type="project" value="InterPro"/>
</dbReference>
<keyword evidence="3" id="KW-0106">Calcium</keyword>
<reference evidence="6" key="1">
    <citation type="submission" date="2023-07" db="EMBL/GenBank/DDBJ databases">
        <title>Genomic Encyclopedia of Type Strains, Phase IV (KMG-IV): sequencing the most valuable type-strain genomes for metagenomic binning, comparative biology and taxonomic classification.</title>
        <authorList>
            <person name="Goeker M."/>
        </authorList>
    </citation>
    <scope>NUCLEOTIDE SEQUENCE</scope>
    <source>
        <strain evidence="6">DSM 26174</strain>
    </source>
</reference>
<dbReference type="GO" id="GO:0000224">
    <property type="term" value="F:peptide-N4-(N-acetyl-beta-glucosaminyl)asparagine amidase activity"/>
    <property type="evidence" value="ECO:0007669"/>
    <property type="project" value="TreeGrafter"/>
</dbReference>
<accession>A0AAE3XIZ1</accession>
<dbReference type="NCBIfam" id="TIGR01180">
    <property type="entry name" value="aman2_put"/>
    <property type="match status" value="1"/>
</dbReference>
<comment type="subunit">
    <text evidence="2">Monomer.</text>
</comment>
<organism evidence="6 7">
    <name type="scientific">Aureibacter tunicatorum</name>
    <dbReference type="NCBI Taxonomy" id="866807"/>
    <lineage>
        <taxon>Bacteria</taxon>
        <taxon>Pseudomonadati</taxon>
        <taxon>Bacteroidota</taxon>
        <taxon>Cytophagia</taxon>
        <taxon>Cytophagales</taxon>
        <taxon>Persicobacteraceae</taxon>
        <taxon>Aureibacter</taxon>
    </lineage>
</organism>
<evidence type="ECO:0000256" key="3">
    <source>
        <dbReference type="ARBA" id="ARBA00022837"/>
    </source>
</evidence>
<dbReference type="FunFam" id="1.20.1050.60:FF:000001">
    <property type="entry name" value="Putative alpha-1,2-mannosidase"/>
    <property type="match status" value="1"/>
</dbReference>
<evidence type="ECO:0000313" key="6">
    <source>
        <dbReference type="EMBL" id="MDR6238611.1"/>
    </source>
</evidence>
<dbReference type="EMBL" id="JAVDQD010000002">
    <property type="protein sequence ID" value="MDR6238611.1"/>
    <property type="molecule type" value="Genomic_DNA"/>
</dbReference>
<proteinExistence type="predicted"/>
<dbReference type="GO" id="GO:0005975">
    <property type="term" value="P:carbohydrate metabolic process"/>
    <property type="evidence" value="ECO:0007669"/>
    <property type="project" value="InterPro"/>
</dbReference>
<dbReference type="InterPro" id="IPR014718">
    <property type="entry name" value="GH-type_carb-bd"/>
</dbReference>